<dbReference type="KEGG" id="pda:120106293"/>
<reference evidence="3" key="1">
    <citation type="submission" date="2025-08" db="UniProtKB">
        <authorList>
            <consortium name="RefSeq"/>
        </authorList>
    </citation>
    <scope>IDENTIFICATION</scope>
    <source>
        <tissue evidence="3">Young leaves</tissue>
    </source>
</reference>
<gene>
    <name evidence="3" type="primary">LOC120106293</name>
</gene>
<proteinExistence type="predicted"/>
<accession>A0A8B8ZLW6</accession>
<sequence length="157" mass="17723">MDSRSPAEEDSSAVPFSPLHGDERFYARLTSRDSAPIGLSSGVYRRACGRVPFDWETRPGTPKRPTEGEAIPPLSPPPMLQGAQLARRSCRAEATSTPLRFRIWNAVTSHGSKNRRQKKARECMSSRGYWSTTMASNSCFMKPWKLAIFGRVKRWDF</sequence>
<evidence type="ECO:0000313" key="3">
    <source>
        <dbReference type="RefSeq" id="XP_038975201.1"/>
    </source>
</evidence>
<dbReference type="PANTHER" id="PTHR33257">
    <property type="entry name" value="OS05G0165500 PROTEIN"/>
    <property type="match status" value="1"/>
</dbReference>
<dbReference type="RefSeq" id="XP_038975201.1">
    <property type="nucleotide sequence ID" value="XM_039119273.1"/>
</dbReference>
<protein>
    <submittedName>
        <fullName evidence="3">Uncharacterized protein LOC120106293</fullName>
    </submittedName>
</protein>
<evidence type="ECO:0000313" key="2">
    <source>
        <dbReference type="Proteomes" id="UP000228380"/>
    </source>
</evidence>
<dbReference type="Proteomes" id="UP000228380">
    <property type="component" value="Unplaced"/>
</dbReference>
<dbReference type="AlphaFoldDB" id="A0A8B8ZLW6"/>
<name>A0A8B8ZLW6_PHODC</name>
<organism evidence="2 3">
    <name type="scientific">Phoenix dactylifera</name>
    <name type="common">Date palm</name>
    <dbReference type="NCBI Taxonomy" id="42345"/>
    <lineage>
        <taxon>Eukaryota</taxon>
        <taxon>Viridiplantae</taxon>
        <taxon>Streptophyta</taxon>
        <taxon>Embryophyta</taxon>
        <taxon>Tracheophyta</taxon>
        <taxon>Spermatophyta</taxon>
        <taxon>Magnoliopsida</taxon>
        <taxon>Liliopsida</taxon>
        <taxon>Arecaceae</taxon>
        <taxon>Coryphoideae</taxon>
        <taxon>Phoeniceae</taxon>
        <taxon>Phoenix</taxon>
    </lineage>
</organism>
<keyword evidence="2" id="KW-1185">Reference proteome</keyword>
<dbReference type="OrthoDB" id="691043at2759"/>
<feature type="region of interest" description="Disordered" evidence="1">
    <location>
        <begin position="54"/>
        <end position="81"/>
    </location>
</feature>
<dbReference type="PANTHER" id="PTHR33257:SF6">
    <property type="entry name" value="OXYSTEROL-BINDING 4B-LIKE PROTEIN"/>
    <property type="match status" value="1"/>
</dbReference>
<dbReference type="GeneID" id="120106293"/>
<evidence type="ECO:0000256" key="1">
    <source>
        <dbReference type="SAM" id="MobiDB-lite"/>
    </source>
</evidence>